<dbReference type="PANTHER" id="PTHR40277:SF1">
    <property type="entry name" value="BLL5419 PROTEIN"/>
    <property type="match status" value="1"/>
</dbReference>
<protein>
    <recommendedName>
        <fullName evidence="9">Lysylphosphatidylglycerol synthase-like protein</fullName>
    </recommendedName>
</protein>
<evidence type="ECO:0000256" key="3">
    <source>
        <dbReference type="ARBA" id="ARBA00022692"/>
    </source>
</evidence>
<feature type="transmembrane region" description="Helical" evidence="6">
    <location>
        <begin position="124"/>
        <end position="141"/>
    </location>
</feature>
<feature type="transmembrane region" description="Helical" evidence="6">
    <location>
        <begin position="206"/>
        <end position="227"/>
    </location>
</feature>
<keyword evidence="8" id="KW-1185">Reference proteome</keyword>
<dbReference type="AlphaFoldDB" id="A0A2S8S9J0"/>
<keyword evidence="2" id="KW-1003">Cell membrane</keyword>
<feature type="transmembrane region" description="Helical" evidence="6">
    <location>
        <begin position="153"/>
        <end position="171"/>
    </location>
</feature>
<comment type="caution">
    <text evidence="7">The sequence shown here is derived from an EMBL/GenBank/DDBJ whole genome shotgun (WGS) entry which is preliminary data.</text>
</comment>
<sequence length="324" mass="33911">MAVGRSAMRKWLIRASGSAVVLGFIFWFLPKEAILQGFTRLSWPLFLSVLGAFLLCHVATASKWWLLMERAVSFPVALRAHFAGLAANLCLPGAAGGDAVRAGLAHAALRDGPKVAAAAVGDRMIDLAALACLMLTGFMLLPEAGEPGEQGMVVPVAMAVLALAAAALFAFPPVARLVWTRWPGLPARGLALRVAEAFGALAKRPVLLLFTLVYSAAIQSVLIWLSIRLAEPVGVHVPFAAWFFAWPLAKIIATLPLSLGGLGVREGSLAALLVPFGAAAPDVVASGLAWQGILYLAGAIGALILVLSGGRLQTRATTLKEISE</sequence>
<evidence type="ECO:0000256" key="2">
    <source>
        <dbReference type="ARBA" id="ARBA00022475"/>
    </source>
</evidence>
<dbReference type="Pfam" id="PF03706">
    <property type="entry name" value="LPG_synthase_TM"/>
    <property type="match status" value="1"/>
</dbReference>
<keyword evidence="4 6" id="KW-1133">Transmembrane helix</keyword>
<feature type="transmembrane region" description="Helical" evidence="6">
    <location>
        <begin position="269"/>
        <end position="287"/>
    </location>
</feature>
<keyword evidence="3 6" id="KW-0812">Transmembrane</keyword>
<dbReference type="OrthoDB" id="7859508at2"/>
<proteinExistence type="predicted"/>
<evidence type="ECO:0000313" key="7">
    <source>
        <dbReference type="EMBL" id="PQV57470.1"/>
    </source>
</evidence>
<feature type="transmembrane region" description="Helical" evidence="6">
    <location>
        <begin position="239"/>
        <end position="257"/>
    </location>
</feature>
<evidence type="ECO:0000256" key="6">
    <source>
        <dbReference type="SAM" id="Phobius"/>
    </source>
</evidence>
<feature type="transmembrane region" description="Helical" evidence="6">
    <location>
        <begin position="12"/>
        <end position="29"/>
    </location>
</feature>
<dbReference type="InterPro" id="IPR022791">
    <property type="entry name" value="L-PG_synthase/AglD"/>
</dbReference>
<organism evidence="7 8">
    <name type="scientific">Albidovulum denitrificans</name>
    <dbReference type="NCBI Taxonomy" id="404881"/>
    <lineage>
        <taxon>Bacteria</taxon>
        <taxon>Pseudomonadati</taxon>
        <taxon>Pseudomonadota</taxon>
        <taxon>Alphaproteobacteria</taxon>
        <taxon>Rhodobacterales</taxon>
        <taxon>Paracoccaceae</taxon>
        <taxon>Albidovulum</taxon>
    </lineage>
</organism>
<dbReference type="EMBL" id="PVEP01000002">
    <property type="protein sequence ID" value="PQV57470.1"/>
    <property type="molecule type" value="Genomic_DNA"/>
</dbReference>
<reference evidence="7 8" key="1">
    <citation type="submission" date="2018-02" db="EMBL/GenBank/DDBJ databases">
        <title>Genomic Encyclopedia of Archaeal and Bacterial Type Strains, Phase II (KMG-II): from individual species to whole genera.</title>
        <authorList>
            <person name="Goeker M."/>
        </authorList>
    </citation>
    <scope>NUCLEOTIDE SEQUENCE [LARGE SCALE GENOMIC DNA]</scope>
    <source>
        <strain evidence="7 8">DSM 18921</strain>
    </source>
</reference>
<comment type="subcellular location">
    <subcellularLocation>
        <location evidence="1">Cell membrane</location>
        <topology evidence="1">Multi-pass membrane protein</topology>
    </subcellularLocation>
</comment>
<name>A0A2S8S9J0_9RHOB</name>
<gene>
    <name evidence="7" type="ORF">LX70_01274</name>
</gene>
<feature type="transmembrane region" description="Helical" evidence="6">
    <location>
        <begin position="293"/>
        <end position="312"/>
    </location>
</feature>
<evidence type="ECO:0000256" key="4">
    <source>
        <dbReference type="ARBA" id="ARBA00022989"/>
    </source>
</evidence>
<dbReference type="PANTHER" id="PTHR40277">
    <property type="entry name" value="BLL5419 PROTEIN"/>
    <property type="match status" value="1"/>
</dbReference>
<accession>A0A2S8S9J0</accession>
<evidence type="ECO:0000256" key="5">
    <source>
        <dbReference type="ARBA" id="ARBA00023136"/>
    </source>
</evidence>
<keyword evidence="5 6" id="KW-0472">Membrane</keyword>
<dbReference type="RefSeq" id="WP_105513724.1">
    <property type="nucleotide sequence ID" value="NZ_PVEP01000002.1"/>
</dbReference>
<evidence type="ECO:0000256" key="1">
    <source>
        <dbReference type="ARBA" id="ARBA00004651"/>
    </source>
</evidence>
<feature type="transmembrane region" description="Helical" evidence="6">
    <location>
        <begin position="41"/>
        <end position="60"/>
    </location>
</feature>
<dbReference type="GO" id="GO:0005886">
    <property type="term" value="C:plasma membrane"/>
    <property type="evidence" value="ECO:0007669"/>
    <property type="project" value="UniProtKB-SubCell"/>
</dbReference>
<dbReference type="Proteomes" id="UP000238338">
    <property type="component" value="Unassembled WGS sequence"/>
</dbReference>
<evidence type="ECO:0008006" key="9">
    <source>
        <dbReference type="Google" id="ProtNLM"/>
    </source>
</evidence>
<evidence type="ECO:0000313" key="8">
    <source>
        <dbReference type="Proteomes" id="UP000238338"/>
    </source>
</evidence>